<accession>F9GAD4</accession>
<reference evidence="1" key="1">
    <citation type="journal article" date="2012" name="Mol. Plant Microbe Interact.">
        <title>A highly conserved effector in Fusarium oxysporum is required for full virulence on Arabidopsis.</title>
        <authorList>
            <person name="Thatcher L.F."/>
            <person name="Gardiner D.M."/>
            <person name="Kazan K."/>
            <person name="Manners J."/>
        </authorList>
    </citation>
    <scope>NUCLEOTIDE SEQUENCE [LARGE SCALE GENOMIC DNA]</scope>
    <source>
        <strain evidence="1">Fo5176</strain>
    </source>
</reference>
<dbReference type="EMBL" id="AFQF01004088">
    <property type="protein sequence ID" value="EGU73873.1"/>
    <property type="molecule type" value="Genomic_DNA"/>
</dbReference>
<name>F9GAD4_FUSOF</name>
<proteinExistence type="predicted"/>
<sequence length="163" mass="17885">MVVDALHCVRDPTQDGIGSHPSMESEAHAPAEMTDSFAMFHHGSPTTQKHMLKTLLHERNQVNLGSSDGPRFGLLIRTSSMEMRKQERGQRLLLFIDTDGPQLAVGYGCFYQAAHAAVSVLVVTYTIQDGKSNYLEGAMRTGLYIIIALAFYATPSDVMDPGK</sequence>
<gene>
    <name evidence="1" type="ORF">FOXB_15616</name>
</gene>
<organism evidence="1">
    <name type="scientific">Fusarium oxysporum (strain Fo5176)</name>
    <name type="common">Fusarium vascular wilt</name>
    <dbReference type="NCBI Taxonomy" id="660025"/>
    <lineage>
        <taxon>Eukaryota</taxon>
        <taxon>Fungi</taxon>
        <taxon>Dikarya</taxon>
        <taxon>Ascomycota</taxon>
        <taxon>Pezizomycotina</taxon>
        <taxon>Sordariomycetes</taxon>
        <taxon>Hypocreomycetidae</taxon>
        <taxon>Hypocreales</taxon>
        <taxon>Nectriaceae</taxon>
        <taxon>Fusarium</taxon>
        <taxon>Fusarium oxysporum species complex</taxon>
    </lineage>
</organism>
<comment type="caution">
    <text evidence="1">The sequence shown here is derived from an EMBL/GenBank/DDBJ whole genome shotgun (WGS) entry which is preliminary data.</text>
</comment>
<dbReference type="AlphaFoldDB" id="F9GAD4"/>
<dbReference type="STRING" id="660025.F9GAD4"/>
<protein>
    <submittedName>
        <fullName evidence="1">Uncharacterized protein</fullName>
    </submittedName>
</protein>
<evidence type="ECO:0000313" key="1">
    <source>
        <dbReference type="EMBL" id="EGU73873.1"/>
    </source>
</evidence>